<proteinExistence type="predicted"/>
<keyword evidence="2" id="KW-1185">Reference proteome</keyword>
<accession>A0A1L9RFY4</accession>
<dbReference type="Pfam" id="PF04681">
    <property type="entry name" value="Bys1"/>
    <property type="match status" value="1"/>
</dbReference>
<dbReference type="SUPFAM" id="SSF49870">
    <property type="entry name" value="Osmotin, thaumatin-like protein"/>
    <property type="match status" value="1"/>
</dbReference>
<organism evidence="1 2">
    <name type="scientific">Aspergillus wentii DTO 134E9</name>
    <dbReference type="NCBI Taxonomy" id="1073089"/>
    <lineage>
        <taxon>Eukaryota</taxon>
        <taxon>Fungi</taxon>
        <taxon>Dikarya</taxon>
        <taxon>Ascomycota</taxon>
        <taxon>Pezizomycotina</taxon>
        <taxon>Eurotiomycetes</taxon>
        <taxon>Eurotiomycetidae</taxon>
        <taxon>Eurotiales</taxon>
        <taxon>Aspergillaceae</taxon>
        <taxon>Aspergillus</taxon>
        <taxon>Aspergillus subgen. Cremei</taxon>
    </lineage>
</organism>
<dbReference type="InterPro" id="IPR006771">
    <property type="entry name" value="CetA-like"/>
</dbReference>
<dbReference type="InterPro" id="IPR037176">
    <property type="entry name" value="Osmotin/thaumatin-like_sf"/>
</dbReference>
<evidence type="ECO:0000313" key="1">
    <source>
        <dbReference type="EMBL" id="OJJ33831.1"/>
    </source>
</evidence>
<dbReference type="PANTHER" id="PTHR36195">
    <property type="entry name" value="DOMAIN PROTEIN, PUTATIVE (AFU_ORTHOLOGUE AFUA_5G01990)-RELATED-RELATED"/>
    <property type="match status" value="1"/>
</dbReference>
<dbReference type="RefSeq" id="XP_040687507.1">
    <property type="nucleotide sequence ID" value="XM_040839584.1"/>
</dbReference>
<dbReference type="OrthoDB" id="5144514at2759"/>
<protein>
    <submittedName>
        <fullName evidence="1">Uncharacterized protein</fullName>
    </submittedName>
</protein>
<dbReference type="GeneID" id="63755432"/>
<dbReference type="EMBL" id="KV878213">
    <property type="protein sequence ID" value="OJJ33831.1"/>
    <property type="molecule type" value="Genomic_DNA"/>
</dbReference>
<dbReference type="PANTHER" id="PTHR36195:SF6">
    <property type="entry name" value="SECRETED THAUMATIN-LIKE PROTEIN CALA"/>
    <property type="match status" value="1"/>
</dbReference>
<name>A0A1L9RFY4_ASPWE</name>
<reference evidence="2" key="1">
    <citation type="journal article" date="2017" name="Genome Biol.">
        <title>Comparative genomics reveals high biological diversity and specific adaptations in the industrially and medically important fungal genus Aspergillus.</title>
        <authorList>
            <person name="de Vries R.P."/>
            <person name="Riley R."/>
            <person name="Wiebenga A."/>
            <person name="Aguilar-Osorio G."/>
            <person name="Amillis S."/>
            <person name="Uchima C.A."/>
            <person name="Anderluh G."/>
            <person name="Asadollahi M."/>
            <person name="Askin M."/>
            <person name="Barry K."/>
            <person name="Battaglia E."/>
            <person name="Bayram O."/>
            <person name="Benocci T."/>
            <person name="Braus-Stromeyer S.A."/>
            <person name="Caldana C."/>
            <person name="Canovas D."/>
            <person name="Cerqueira G.C."/>
            <person name="Chen F."/>
            <person name="Chen W."/>
            <person name="Choi C."/>
            <person name="Clum A."/>
            <person name="Dos Santos R.A."/>
            <person name="Damasio A.R."/>
            <person name="Diallinas G."/>
            <person name="Emri T."/>
            <person name="Fekete E."/>
            <person name="Flipphi M."/>
            <person name="Freyberg S."/>
            <person name="Gallo A."/>
            <person name="Gournas C."/>
            <person name="Habgood R."/>
            <person name="Hainaut M."/>
            <person name="Harispe M.L."/>
            <person name="Henrissat B."/>
            <person name="Hilden K.S."/>
            <person name="Hope R."/>
            <person name="Hossain A."/>
            <person name="Karabika E."/>
            <person name="Karaffa L."/>
            <person name="Karanyi Z."/>
            <person name="Krasevec N."/>
            <person name="Kuo A."/>
            <person name="Kusch H."/>
            <person name="LaButti K."/>
            <person name="Lagendijk E.L."/>
            <person name="Lapidus A."/>
            <person name="Levasseur A."/>
            <person name="Lindquist E."/>
            <person name="Lipzen A."/>
            <person name="Logrieco A.F."/>
            <person name="MacCabe A."/>
            <person name="Maekelae M.R."/>
            <person name="Malavazi I."/>
            <person name="Melin P."/>
            <person name="Meyer V."/>
            <person name="Mielnichuk N."/>
            <person name="Miskei M."/>
            <person name="Molnar A.P."/>
            <person name="Mule G."/>
            <person name="Ngan C.Y."/>
            <person name="Orejas M."/>
            <person name="Orosz E."/>
            <person name="Ouedraogo J.P."/>
            <person name="Overkamp K.M."/>
            <person name="Park H.-S."/>
            <person name="Perrone G."/>
            <person name="Piumi F."/>
            <person name="Punt P.J."/>
            <person name="Ram A.F."/>
            <person name="Ramon A."/>
            <person name="Rauscher S."/>
            <person name="Record E."/>
            <person name="Riano-Pachon D.M."/>
            <person name="Robert V."/>
            <person name="Roehrig J."/>
            <person name="Ruller R."/>
            <person name="Salamov A."/>
            <person name="Salih N.S."/>
            <person name="Samson R.A."/>
            <person name="Sandor E."/>
            <person name="Sanguinetti M."/>
            <person name="Schuetze T."/>
            <person name="Sepcic K."/>
            <person name="Shelest E."/>
            <person name="Sherlock G."/>
            <person name="Sophianopoulou V."/>
            <person name="Squina F.M."/>
            <person name="Sun H."/>
            <person name="Susca A."/>
            <person name="Todd R.B."/>
            <person name="Tsang A."/>
            <person name="Unkles S.E."/>
            <person name="van de Wiele N."/>
            <person name="van Rossen-Uffink D."/>
            <person name="Oliveira J.V."/>
            <person name="Vesth T.C."/>
            <person name="Visser J."/>
            <person name="Yu J.-H."/>
            <person name="Zhou M."/>
            <person name="Andersen M.R."/>
            <person name="Archer D.B."/>
            <person name="Baker S.E."/>
            <person name="Benoit I."/>
            <person name="Brakhage A.A."/>
            <person name="Braus G.H."/>
            <person name="Fischer R."/>
            <person name="Frisvad J.C."/>
            <person name="Goldman G.H."/>
            <person name="Houbraken J."/>
            <person name="Oakley B."/>
            <person name="Pocsi I."/>
            <person name="Scazzocchio C."/>
            <person name="Seiboth B."/>
            <person name="vanKuyk P.A."/>
            <person name="Wortman J."/>
            <person name="Dyer P.S."/>
            <person name="Grigoriev I.V."/>
        </authorList>
    </citation>
    <scope>NUCLEOTIDE SEQUENCE [LARGE SCALE GENOMIC DNA]</scope>
    <source>
        <strain evidence="2">DTO 134E9</strain>
    </source>
</reference>
<dbReference type="Proteomes" id="UP000184383">
    <property type="component" value="Unassembled WGS sequence"/>
</dbReference>
<dbReference type="AlphaFoldDB" id="A0A1L9RFY4"/>
<feature type="non-terminal residue" evidence="1">
    <location>
        <position position="1"/>
    </location>
</feature>
<feature type="non-terminal residue" evidence="1">
    <location>
        <position position="141"/>
    </location>
</feature>
<sequence length="141" mass="14807">SGGVQIVNNMNETVYLWSTSNGGSEMQTLEAGGNGYWESFETNSDGSGISIKMATTASEASVLQFEYTKDSSIVFWDLSCIDLDVDSLFVASGFSVTTSDSTCSTASCAAGDSDCSDAYQEANDEDTYSCSSSATFTLTLG</sequence>
<evidence type="ECO:0000313" key="2">
    <source>
        <dbReference type="Proteomes" id="UP000184383"/>
    </source>
</evidence>
<dbReference type="VEuPathDB" id="FungiDB:ASPWEDRAFT_89411"/>
<gene>
    <name evidence="1" type="ORF">ASPWEDRAFT_89411</name>
</gene>